<reference evidence="1 2" key="2">
    <citation type="submission" date="2018-11" db="EMBL/GenBank/DDBJ databases">
        <authorList>
            <consortium name="Pathogen Informatics"/>
        </authorList>
    </citation>
    <scope>NUCLEOTIDE SEQUENCE [LARGE SCALE GENOMIC DNA]</scope>
</reference>
<dbReference type="WBParaSite" id="TCNE_0000496001-mRNA-1">
    <property type="protein sequence ID" value="TCNE_0000496001-mRNA-1"/>
    <property type="gene ID" value="TCNE_0000496001"/>
</dbReference>
<evidence type="ECO:0000313" key="2">
    <source>
        <dbReference type="Proteomes" id="UP000050794"/>
    </source>
</evidence>
<keyword evidence="2" id="KW-1185">Reference proteome</keyword>
<evidence type="ECO:0000313" key="1">
    <source>
        <dbReference type="EMBL" id="VDM33337.1"/>
    </source>
</evidence>
<organism evidence="2 3">
    <name type="scientific">Toxocara canis</name>
    <name type="common">Canine roundworm</name>
    <dbReference type="NCBI Taxonomy" id="6265"/>
    <lineage>
        <taxon>Eukaryota</taxon>
        <taxon>Metazoa</taxon>
        <taxon>Ecdysozoa</taxon>
        <taxon>Nematoda</taxon>
        <taxon>Chromadorea</taxon>
        <taxon>Rhabditida</taxon>
        <taxon>Spirurina</taxon>
        <taxon>Ascaridomorpha</taxon>
        <taxon>Ascaridoidea</taxon>
        <taxon>Toxocaridae</taxon>
        <taxon>Toxocara</taxon>
    </lineage>
</organism>
<proteinExistence type="predicted"/>
<accession>A0A183U8Z0</accession>
<evidence type="ECO:0000313" key="3">
    <source>
        <dbReference type="WBParaSite" id="TCNE_0000496001-mRNA-1"/>
    </source>
</evidence>
<dbReference type="EMBL" id="UYWY01010055">
    <property type="protein sequence ID" value="VDM33337.1"/>
    <property type="molecule type" value="Genomic_DNA"/>
</dbReference>
<name>A0A183U8Z0_TOXCA</name>
<dbReference type="AlphaFoldDB" id="A0A183U8Z0"/>
<reference evidence="3" key="1">
    <citation type="submission" date="2016-06" db="UniProtKB">
        <authorList>
            <consortium name="WormBaseParasite"/>
        </authorList>
    </citation>
    <scope>IDENTIFICATION</scope>
</reference>
<dbReference type="Proteomes" id="UP000050794">
    <property type="component" value="Unassembled WGS sequence"/>
</dbReference>
<sequence>MDCPYGSGAELLHGGFQQLCDQQQTAGGPFEALKPSQKSRLVTAQTLSPFSGWKRRKVNQSQPRVQGITISTLQEDASLRTSVSVSQGKPLHC</sequence>
<gene>
    <name evidence="1" type="ORF">TCNE_LOCUS4960</name>
</gene>
<protein>
    <submittedName>
        <fullName evidence="3">cDNA</fullName>
    </submittedName>
</protein>